<protein>
    <submittedName>
        <fullName evidence="1">Uncharacterized protein</fullName>
    </submittedName>
</protein>
<dbReference type="VEuPathDB" id="VectorBase:GAUT004806"/>
<dbReference type="Proteomes" id="UP000078200">
    <property type="component" value="Unassembled WGS sequence"/>
</dbReference>
<name>A0A1A9UH86_GLOAU</name>
<evidence type="ECO:0000313" key="2">
    <source>
        <dbReference type="Proteomes" id="UP000078200"/>
    </source>
</evidence>
<dbReference type="STRING" id="7395.A0A1A9UH86"/>
<dbReference type="Pfam" id="PF12494">
    <property type="entry name" value="DUF3695"/>
    <property type="match status" value="1"/>
</dbReference>
<reference evidence="1" key="1">
    <citation type="submission" date="2020-05" db="UniProtKB">
        <authorList>
            <consortium name="EnsemblMetazoa"/>
        </authorList>
    </citation>
    <scope>IDENTIFICATION</scope>
    <source>
        <strain evidence="1">TTRI</strain>
    </source>
</reference>
<proteinExistence type="predicted"/>
<dbReference type="InterPro" id="IPR022179">
    <property type="entry name" value="CFAP276"/>
</dbReference>
<dbReference type="EnsemblMetazoa" id="GAUT004806-RA">
    <property type="protein sequence ID" value="GAUT004806-PA"/>
    <property type="gene ID" value="GAUT004806"/>
</dbReference>
<keyword evidence="2" id="KW-1185">Reference proteome</keyword>
<sequence>MDIFGDKNIRRTEMIRVRNYSYAPYLEREGEFACPMPKPPDLESRKEWYTGLKPYERLFYHQTLSSVRASKRFLPTNKIPKDSLDFRLQSRYLHSNEVFPERVDTVLQTETCSKTPQTFRVLRNTKDILMDEPELIGHPLRIGGMREKISPHSIKLINSGPHTQLVNNGYSRQPADGNFFRY</sequence>
<accession>A0A1A9UH86</accession>
<dbReference type="AlphaFoldDB" id="A0A1A9UH86"/>
<evidence type="ECO:0000313" key="1">
    <source>
        <dbReference type="EnsemblMetazoa" id="GAUT004806-PA"/>
    </source>
</evidence>
<organism evidence="1 2">
    <name type="scientific">Glossina austeni</name>
    <name type="common">Savannah tsetse fly</name>
    <dbReference type="NCBI Taxonomy" id="7395"/>
    <lineage>
        <taxon>Eukaryota</taxon>
        <taxon>Metazoa</taxon>
        <taxon>Ecdysozoa</taxon>
        <taxon>Arthropoda</taxon>
        <taxon>Hexapoda</taxon>
        <taxon>Insecta</taxon>
        <taxon>Pterygota</taxon>
        <taxon>Neoptera</taxon>
        <taxon>Endopterygota</taxon>
        <taxon>Diptera</taxon>
        <taxon>Brachycera</taxon>
        <taxon>Muscomorpha</taxon>
        <taxon>Hippoboscoidea</taxon>
        <taxon>Glossinidae</taxon>
        <taxon>Glossina</taxon>
    </lineage>
</organism>